<keyword evidence="1" id="KW-0677">Repeat</keyword>
<gene>
    <name evidence="6" type="ORF">LOTGIDRAFT_162403</name>
</gene>
<sequence length="284" mass="32467">MQKSQTQFISFPFTNSTKSTHNGFLSTFTLDHSYFRIPYLIHNTSARECVNGTDIKLKTTNLTDNYIISPNFPEDAPRNVWCGFKLTAPVKRKVCIEVELAVIGARKRCKFNTLKIFDGANQKSILLVNLCRRASTDTYCSSKRSLYVQFSTDQDITLKDSFKIRYYLKKQKHTGEDKSNNALIFIIVGMVLLLVCVMATMLYIIRKNRVNYCVQKPEESNSQQSSLVEHDQPLMTSGERDDARETALVVTDPVDSDRVEPPTYNEVLEQDRLRSSIHIAQEIA</sequence>
<reference evidence="6 7" key="1">
    <citation type="journal article" date="2013" name="Nature">
        <title>Insights into bilaterian evolution from three spiralian genomes.</title>
        <authorList>
            <person name="Simakov O."/>
            <person name="Marletaz F."/>
            <person name="Cho S.J."/>
            <person name="Edsinger-Gonzales E."/>
            <person name="Havlak P."/>
            <person name="Hellsten U."/>
            <person name="Kuo D.H."/>
            <person name="Larsson T."/>
            <person name="Lv J."/>
            <person name="Arendt D."/>
            <person name="Savage R."/>
            <person name="Osoegawa K."/>
            <person name="de Jong P."/>
            <person name="Grimwood J."/>
            <person name="Chapman J.A."/>
            <person name="Shapiro H."/>
            <person name="Aerts A."/>
            <person name="Otillar R.P."/>
            <person name="Terry A.Y."/>
            <person name="Boore J.L."/>
            <person name="Grigoriev I.V."/>
            <person name="Lindberg D.R."/>
            <person name="Seaver E.C."/>
            <person name="Weisblat D.A."/>
            <person name="Putnam N.H."/>
            <person name="Rokhsar D.S."/>
        </authorList>
    </citation>
    <scope>NUCLEOTIDE SEQUENCE [LARGE SCALE GENOMIC DNA]</scope>
</reference>
<keyword evidence="4" id="KW-0472">Membrane</keyword>
<feature type="domain" description="CUB" evidence="5">
    <location>
        <begin position="49"/>
        <end position="169"/>
    </location>
</feature>
<dbReference type="KEGG" id="lgi:LOTGIDRAFT_162403"/>
<keyword evidence="4" id="KW-0812">Transmembrane</keyword>
<evidence type="ECO:0000256" key="2">
    <source>
        <dbReference type="ARBA" id="ARBA00023157"/>
    </source>
</evidence>
<dbReference type="PANTHER" id="PTHR24251">
    <property type="entry name" value="OVOCHYMASE-RELATED"/>
    <property type="match status" value="1"/>
</dbReference>
<dbReference type="Gene3D" id="2.60.120.290">
    <property type="entry name" value="Spermadhesin, CUB domain"/>
    <property type="match status" value="1"/>
</dbReference>
<dbReference type="PROSITE" id="PS01180">
    <property type="entry name" value="CUB"/>
    <property type="match status" value="1"/>
</dbReference>
<dbReference type="EMBL" id="KB202050">
    <property type="protein sequence ID" value="ESO92504.1"/>
    <property type="molecule type" value="Genomic_DNA"/>
</dbReference>
<dbReference type="CTD" id="20239008"/>
<evidence type="ECO:0000256" key="3">
    <source>
        <dbReference type="PROSITE-ProRule" id="PRU00059"/>
    </source>
</evidence>
<evidence type="ECO:0000313" key="6">
    <source>
        <dbReference type="EMBL" id="ESO92504.1"/>
    </source>
</evidence>
<dbReference type="HOGENOM" id="CLU_981025_0_0_1"/>
<name>V4BU29_LOTGI</name>
<accession>V4BU29</accession>
<dbReference type="SMART" id="SM00042">
    <property type="entry name" value="CUB"/>
    <property type="match status" value="1"/>
</dbReference>
<evidence type="ECO:0000256" key="4">
    <source>
        <dbReference type="SAM" id="Phobius"/>
    </source>
</evidence>
<comment type="caution">
    <text evidence="3">Lacks conserved residue(s) required for the propagation of feature annotation.</text>
</comment>
<proteinExistence type="predicted"/>
<dbReference type="SUPFAM" id="SSF49854">
    <property type="entry name" value="Spermadhesin, CUB domain"/>
    <property type="match status" value="1"/>
</dbReference>
<organism evidence="6 7">
    <name type="scientific">Lottia gigantea</name>
    <name type="common">Giant owl limpet</name>
    <dbReference type="NCBI Taxonomy" id="225164"/>
    <lineage>
        <taxon>Eukaryota</taxon>
        <taxon>Metazoa</taxon>
        <taxon>Spiralia</taxon>
        <taxon>Lophotrochozoa</taxon>
        <taxon>Mollusca</taxon>
        <taxon>Gastropoda</taxon>
        <taxon>Patellogastropoda</taxon>
        <taxon>Lottioidea</taxon>
        <taxon>Lottiidae</taxon>
        <taxon>Lottia</taxon>
    </lineage>
</organism>
<dbReference type="OMA" id="IINDREH"/>
<evidence type="ECO:0000259" key="5">
    <source>
        <dbReference type="PROSITE" id="PS01180"/>
    </source>
</evidence>
<dbReference type="Proteomes" id="UP000030746">
    <property type="component" value="Unassembled WGS sequence"/>
</dbReference>
<dbReference type="InterPro" id="IPR035914">
    <property type="entry name" value="Sperma_CUB_dom_sf"/>
</dbReference>
<evidence type="ECO:0000256" key="1">
    <source>
        <dbReference type="ARBA" id="ARBA00022737"/>
    </source>
</evidence>
<keyword evidence="2" id="KW-1015">Disulfide bond</keyword>
<dbReference type="AlphaFoldDB" id="V4BU29"/>
<dbReference type="RefSeq" id="XP_009056649.1">
    <property type="nucleotide sequence ID" value="XM_009058401.1"/>
</dbReference>
<dbReference type="GeneID" id="20239008"/>
<dbReference type="Pfam" id="PF00431">
    <property type="entry name" value="CUB"/>
    <property type="match status" value="1"/>
</dbReference>
<dbReference type="InterPro" id="IPR000859">
    <property type="entry name" value="CUB_dom"/>
</dbReference>
<evidence type="ECO:0000313" key="7">
    <source>
        <dbReference type="Proteomes" id="UP000030746"/>
    </source>
</evidence>
<protein>
    <recommendedName>
        <fullName evidence="5">CUB domain-containing protein</fullName>
    </recommendedName>
</protein>
<keyword evidence="4" id="KW-1133">Transmembrane helix</keyword>
<feature type="transmembrane region" description="Helical" evidence="4">
    <location>
        <begin position="182"/>
        <end position="205"/>
    </location>
</feature>
<keyword evidence="7" id="KW-1185">Reference proteome</keyword>
<dbReference type="CDD" id="cd00041">
    <property type="entry name" value="CUB"/>
    <property type="match status" value="1"/>
</dbReference>